<evidence type="ECO:0000313" key="1">
    <source>
        <dbReference type="EMBL" id="MDO7868176.1"/>
    </source>
</evidence>
<reference evidence="1 2" key="1">
    <citation type="submission" date="2023-07" db="EMBL/GenBank/DDBJ databases">
        <title>Nocardioides sp. nov WY-20 isolated from soil.</title>
        <authorList>
            <person name="Liu B."/>
            <person name="Wan Y."/>
        </authorList>
    </citation>
    <scope>NUCLEOTIDE SEQUENCE [LARGE SCALE GENOMIC DNA]</scope>
    <source>
        <strain evidence="1 2">WY-20</strain>
    </source>
</reference>
<dbReference type="Proteomes" id="UP001233314">
    <property type="component" value="Unassembled WGS sequence"/>
</dbReference>
<proteinExistence type="predicted"/>
<dbReference type="RefSeq" id="WP_305027553.1">
    <property type="nucleotide sequence ID" value="NZ_JAUQTA010000001.1"/>
</dbReference>
<protein>
    <recommendedName>
        <fullName evidence="3">Restriction endonuclease</fullName>
    </recommendedName>
</protein>
<evidence type="ECO:0008006" key="3">
    <source>
        <dbReference type="Google" id="ProtNLM"/>
    </source>
</evidence>
<evidence type="ECO:0000313" key="2">
    <source>
        <dbReference type="Proteomes" id="UP001233314"/>
    </source>
</evidence>
<keyword evidence="2" id="KW-1185">Reference proteome</keyword>
<comment type="caution">
    <text evidence="1">The sequence shown here is derived from an EMBL/GenBank/DDBJ whole genome shotgun (WGS) entry which is preliminary data.</text>
</comment>
<dbReference type="EMBL" id="JAUQTA010000001">
    <property type="protein sequence ID" value="MDO7868176.1"/>
    <property type="molecule type" value="Genomic_DNA"/>
</dbReference>
<accession>A0ABT9B004</accession>
<organism evidence="1 2">
    <name type="scientific">Nocardioides jiangxiensis</name>
    <dbReference type="NCBI Taxonomy" id="3064524"/>
    <lineage>
        <taxon>Bacteria</taxon>
        <taxon>Bacillati</taxon>
        <taxon>Actinomycetota</taxon>
        <taxon>Actinomycetes</taxon>
        <taxon>Propionibacteriales</taxon>
        <taxon>Nocardioidaceae</taxon>
        <taxon>Nocardioides</taxon>
    </lineage>
</organism>
<sequence>MELQDIVNRYAEAAEYIDLETDVERANPRTGEVYHVSFKSLAETKAVDAIDAMWALLHPGELITPADERVGVKYPKVARAKCDHVFTVDATDDGSAEWGLEVKKIEFIGNNGGANDFGVGKMLSPYLKDRGLLHDAARLRQYGFTKRVGVIGYAFGYDEASCDEALTLHPEAATTIAAMKVVVRRNGGTLYPRPLIEFTDAILGLRGYSKGPRVETAFTAFRSPTGGHGVFFGWEIRRPWLEADYDERHPW</sequence>
<name>A0ABT9B004_9ACTN</name>
<gene>
    <name evidence="1" type="ORF">Q5722_07315</name>
</gene>